<dbReference type="InterPro" id="IPR007607">
    <property type="entry name" value="BacA/B"/>
</dbReference>
<gene>
    <name evidence="2" type="ORF">PBV87_04375</name>
</gene>
<comment type="caution">
    <text evidence="2">The sequence shown here is derived from an EMBL/GenBank/DDBJ whole genome shotgun (WGS) entry which is preliminary data.</text>
</comment>
<dbReference type="Proteomes" id="UP001169242">
    <property type="component" value="Unassembled WGS sequence"/>
</dbReference>
<protein>
    <recommendedName>
        <fullName evidence="4">Polymer-forming cytoskeletal protein</fullName>
    </recommendedName>
</protein>
<dbReference type="PANTHER" id="PTHR35024:SF4">
    <property type="entry name" value="POLYMER-FORMING CYTOSKELETAL PROTEIN"/>
    <property type="match status" value="1"/>
</dbReference>
<dbReference type="PANTHER" id="PTHR35024">
    <property type="entry name" value="HYPOTHETICAL CYTOSOLIC PROTEIN"/>
    <property type="match status" value="1"/>
</dbReference>
<dbReference type="EMBL" id="JAQIFT010000016">
    <property type="protein sequence ID" value="MDA3730736.1"/>
    <property type="molecule type" value="Genomic_DNA"/>
</dbReference>
<keyword evidence="3" id="KW-1185">Reference proteome</keyword>
<name>A0AA42DL35_9FIRM</name>
<comment type="similarity">
    <text evidence="1">Belongs to the bactofilin family.</text>
</comment>
<evidence type="ECO:0008006" key="4">
    <source>
        <dbReference type="Google" id="ProtNLM"/>
    </source>
</evidence>
<sequence length="245" mass="25633">MGNRDLQISGAGSYPGGQFDAVSISGAGKINGDLECIRFSGSGSAKVHGNVICDKFGCSGAGKVTGDVEAKEVKVSGACKIGGDMRGGLLVSSGATTIEGDIKCEKVTASGVLTTGKNIEAEEVNIEGAIKNYGTINAEKIRIECRTGNGSCTFNEMGASKISINGYNESSRPYLFKLFGMFTGGTSVITGNVVEGDDIYMENADVKMVRGDRVVIGPGCRVQQVEYRETIEISDKAEVIDVVKN</sequence>
<accession>A0AA42DL35</accession>
<dbReference type="RefSeq" id="WP_271011278.1">
    <property type="nucleotide sequence ID" value="NZ_JAQIFT010000016.1"/>
</dbReference>
<proteinExistence type="inferred from homology"/>
<dbReference type="AlphaFoldDB" id="A0AA42DL35"/>
<evidence type="ECO:0000256" key="1">
    <source>
        <dbReference type="ARBA" id="ARBA00044755"/>
    </source>
</evidence>
<evidence type="ECO:0000313" key="2">
    <source>
        <dbReference type="EMBL" id="MDA3730736.1"/>
    </source>
</evidence>
<organism evidence="2 3">
    <name type="scientific">Holtiella tumoricola</name>
    <dbReference type="NCBI Taxonomy" id="3018743"/>
    <lineage>
        <taxon>Bacteria</taxon>
        <taxon>Bacillati</taxon>
        <taxon>Bacillota</taxon>
        <taxon>Clostridia</taxon>
        <taxon>Lachnospirales</taxon>
        <taxon>Cellulosilyticaceae</taxon>
        <taxon>Holtiella</taxon>
    </lineage>
</organism>
<reference evidence="2" key="1">
    <citation type="journal article" date="2023" name="Int. J. Syst. Evol. Microbiol.">
        <title>&lt;i&gt;Holtiella tumoricola&lt;/i&gt; gen. nov. sp. nov., isolated from a human clinical sample.</title>
        <authorList>
            <person name="Allen-Vercoe E."/>
            <person name="Daigneault M.C."/>
            <person name="Vancuren S.J."/>
            <person name="Cochrane K."/>
            <person name="O'Neal L.L."/>
            <person name="Sankaranarayanan K."/>
            <person name="Lawson P.A."/>
        </authorList>
    </citation>
    <scope>NUCLEOTIDE SEQUENCE</scope>
    <source>
        <strain evidence="2">CC70A</strain>
    </source>
</reference>
<evidence type="ECO:0000313" key="3">
    <source>
        <dbReference type="Proteomes" id="UP001169242"/>
    </source>
</evidence>